<sequence length="141" mass="16364">MQQQDQSQESSSCLRTTIGEHENSVSWTVSLAPEEFRRRPKCFSAVSITNPIQVEHTYNRNKVRQYPPATTPAQRRQRWTVKHALRIWRAKQYALYVLLQKQADEAEVENQSVKMRLAEKRAHVTMLCQLLGIPEPGTETD</sequence>
<proteinExistence type="predicted"/>
<protein>
    <submittedName>
        <fullName evidence="2">Uncharacterized protein</fullName>
    </submittedName>
</protein>
<dbReference type="AlphaFoldDB" id="A0A182SAS3"/>
<dbReference type="EnsemblMetazoa" id="AMAM003057-RA">
    <property type="protein sequence ID" value="AMAM003057-PA"/>
    <property type="gene ID" value="AMAM003057"/>
</dbReference>
<feature type="coiled-coil region" evidence="1">
    <location>
        <begin position="96"/>
        <end position="123"/>
    </location>
</feature>
<dbReference type="VEuPathDB" id="VectorBase:AMAM003057"/>
<evidence type="ECO:0000313" key="2">
    <source>
        <dbReference type="EnsemblMetazoa" id="AMAM003057-PA"/>
    </source>
</evidence>
<name>A0A182SAS3_9DIPT</name>
<reference evidence="2" key="2">
    <citation type="submission" date="2020-05" db="UniProtKB">
        <authorList>
            <consortium name="EnsemblMetazoa"/>
        </authorList>
    </citation>
    <scope>IDENTIFICATION</scope>
    <source>
        <strain evidence="2">maculatus3</strain>
    </source>
</reference>
<keyword evidence="3" id="KW-1185">Reference proteome</keyword>
<evidence type="ECO:0000313" key="3">
    <source>
        <dbReference type="Proteomes" id="UP000075901"/>
    </source>
</evidence>
<reference evidence="3" key="1">
    <citation type="submission" date="2013-09" db="EMBL/GenBank/DDBJ databases">
        <title>The Genome Sequence of Anopheles maculatus species B.</title>
        <authorList>
            <consortium name="The Broad Institute Genomics Platform"/>
            <person name="Neafsey D.E."/>
            <person name="Besansky N."/>
            <person name="Howell P."/>
            <person name="Walton C."/>
            <person name="Young S.K."/>
            <person name="Zeng Q."/>
            <person name="Gargeya S."/>
            <person name="Fitzgerald M."/>
            <person name="Haas B."/>
            <person name="Abouelleil A."/>
            <person name="Allen A.W."/>
            <person name="Alvarado L."/>
            <person name="Arachchi H.M."/>
            <person name="Berlin A.M."/>
            <person name="Chapman S.B."/>
            <person name="Gainer-Dewar J."/>
            <person name="Goldberg J."/>
            <person name="Griggs A."/>
            <person name="Gujja S."/>
            <person name="Hansen M."/>
            <person name="Howarth C."/>
            <person name="Imamovic A."/>
            <person name="Ireland A."/>
            <person name="Larimer J."/>
            <person name="McCowan C."/>
            <person name="Murphy C."/>
            <person name="Pearson M."/>
            <person name="Poon T.W."/>
            <person name="Priest M."/>
            <person name="Roberts A."/>
            <person name="Saif S."/>
            <person name="Shea T."/>
            <person name="Sisk P."/>
            <person name="Sykes S."/>
            <person name="Wortman J."/>
            <person name="Nusbaum C."/>
            <person name="Birren B."/>
        </authorList>
    </citation>
    <scope>NUCLEOTIDE SEQUENCE [LARGE SCALE GENOMIC DNA]</scope>
    <source>
        <strain evidence="3">maculatus3</strain>
    </source>
</reference>
<organism evidence="2 3">
    <name type="scientific">Anopheles maculatus</name>
    <dbReference type="NCBI Taxonomy" id="74869"/>
    <lineage>
        <taxon>Eukaryota</taxon>
        <taxon>Metazoa</taxon>
        <taxon>Ecdysozoa</taxon>
        <taxon>Arthropoda</taxon>
        <taxon>Hexapoda</taxon>
        <taxon>Insecta</taxon>
        <taxon>Pterygota</taxon>
        <taxon>Neoptera</taxon>
        <taxon>Endopterygota</taxon>
        <taxon>Diptera</taxon>
        <taxon>Nematocera</taxon>
        <taxon>Culicoidea</taxon>
        <taxon>Culicidae</taxon>
        <taxon>Anophelinae</taxon>
        <taxon>Anopheles</taxon>
        <taxon>Anopheles maculatus group</taxon>
    </lineage>
</organism>
<evidence type="ECO:0000256" key="1">
    <source>
        <dbReference type="SAM" id="Coils"/>
    </source>
</evidence>
<accession>A0A182SAS3</accession>
<dbReference type="Proteomes" id="UP000075901">
    <property type="component" value="Unassembled WGS sequence"/>
</dbReference>
<keyword evidence="1" id="KW-0175">Coiled coil</keyword>